<dbReference type="Proteomes" id="UP001359781">
    <property type="component" value="Unassembled WGS sequence"/>
</dbReference>
<dbReference type="RefSeq" id="WP_337890778.1">
    <property type="nucleotide sequence ID" value="NZ_JBAHVI010000009.1"/>
</dbReference>
<evidence type="ECO:0000313" key="2">
    <source>
        <dbReference type="EMBL" id="MEJ4100582.1"/>
    </source>
</evidence>
<proteinExistence type="predicted"/>
<protein>
    <recommendedName>
        <fullName evidence="4">AAA domain-containing protein</fullName>
    </recommendedName>
</protein>
<keyword evidence="3" id="KW-1185">Reference proteome</keyword>
<reference evidence="2 3" key="1">
    <citation type="submission" date="2024-02" db="EMBL/GenBank/DDBJ databases">
        <title>Whole genome sequencing and characterization of Corynebacterium isolated from the ocular surface of dry eye disease sufferers.</title>
        <authorList>
            <person name="Naqvi M."/>
        </authorList>
    </citation>
    <scope>NUCLEOTIDE SEQUENCE [LARGE SCALE GENOMIC DNA]</scope>
    <source>
        <strain evidence="2 3">PCRF</strain>
    </source>
</reference>
<gene>
    <name evidence="2" type="ORF">V5S96_09480</name>
</gene>
<dbReference type="EMBL" id="JBAHVJ010000009">
    <property type="protein sequence ID" value="MEJ4100582.1"/>
    <property type="molecule type" value="Genomic_DNA"/>
</dbReference>
<evidence type="ECO:0008006" key="4">
    <source>
        <dbReference type="Google" id="ProtNLM"/>
    </source>
</evidence>
<feature type="region of interest" description="Disordered" evidence="1">
    <location>
        <begin position="65"/>
        <end position="98"/>
    </location>
</feature>
<evidence type="ECO:0000313" key="3">
    <source>
        <dbReference type="Proteomes" id="UP001359781"/>
    </source>
</evidence>
<name>A0ABU8P2S3_9CORY</name>
<accession>A0ABU8P2S3</accession>
<sequence>MKRSFRRNVPADGDWAAVTERAAGIYGANASGKTTVLLCLSLLQVAVKESLRLCAIPPPPVTFMTPTRFTETTPRRSSWSTSRKTFGIGGRSTSRAPV</sequence>
<evidence type="ECO:0000256" key="1">
    <source>
        <dbReference type="SAM" id="MobiDB-lite"/>
    </source>
</evidence>
<organism evidence="2 3">
    <name type="scientific">Corynebacterium mastitidis</name>
    <dbReference type="NCBI Taxonomy" id="161890"/>
    <lineage>
        <taxon>Bacteria</taxon>
        <taxon>Bacillati</taxon>
        <taxon>Actinomycetota</taxon>
        <taxon>Actinomycetes</taxon>
        <taxon>Mycobacteriales</taxon>
        <taxon>Corynebacteriaceae</taxon>
        <taxon>Corynebacterium</taxon>
    </lineage>
</organism>
<comment type="caution">
    <text evidence="2">The sequence shown here is derived from an EMBL/GenBank/DDBJ whole genome shotgun (WGS) entry which is preliminary data.</text>
</comment>
<feature type="compositionally biased region" description="Low complexity" evidence="1">
    <location>
        <begin position="65"/>
        <end position="85"/>
    </location>
</feature>